<organism evidence="1 2">
    <name type="scientific">Dallia pectoralis</name>
    <name type="common">Alaska blackfish</name>
    <dbReference type="NCBI Taxonomy" id="75939"/>
    <lineage>
        <taxon>Eukaryota</taxon>
        <taxon>Metazoa</taxon>
        <taxon>Chordata</taxon>
        <taxon>Craniata</taxon>
        <taxon>Vertebrata</taxon>
        <taxon>Euteleostomi</taxon>
        <taxon>Actinopterygii</taxon>
        <taxon>Neopterygii</taxon>
        <taxon>Teleostei</taxon>
        <taxon>Protacanthopterygii</taxon>
        <taxon>Esociformes</taxon>
        <taxon>Umbridae</taxon>
        <taxon>Dallia</taxon>
    </lineage>
</organism>
<evidence type="ECO:0000313" key="2">
    <source>
        <dbReference type="Proteomes" id="UP001157502"/>
    </source>
</evidence>
<dbReference type="EMBL" id="CM055756">
    <property type="protein sequence ID" value="KAJ7989496.1"/>
    <property type="molecule type" value="Genomic_DNA"/>
</dbReference>
<reference evidence="1" key="1">
    <citation type="submission" date="2021-05" db="EMBL/GenBank/DDBJ databases">
        <authorList>
            <person name="Pan Q."/>
            <person name="Jouanno E."/>
            <person name="Zahm M."/>
            <person name="Klopp C."/>
            <person name="Cabau C."/>
            <person name="Louis A."/>
            <person name="Berthelot C."/>
            <person name="Parey E."/>
            <person name="Roest Crollius H."/>
            <person name="Montfort J."/>
            <person name="Robinson-Rechavi M."/>
            <person name="Bouchez O."/>
            <person name="Lampietro C."/>
            <person name="Lopez Roques C."/>
            <person name="Donnadieu C."/>
            <person name="Postlethwait J."/>
            <person name="Bobe J."/>
            <person name="Dillon D."/>
            <person name="Chandos A."/>
            <person name="von Hippel F."/>
            <person name="Guiguen Y."/>
        </authorList>
    </citation>
    <scope>NUCLEOTIDE SEQUENCE</scope>
    <source>
        <strain evidence="1">YG-Jan2019</strain>
    </source>
</reference>
<dbReference type="Proteomes" id="UP001157502">
    <property type="component" value="Chromosome 29"/>
</dbReference>
<comment type="caution">
    <text evidence="1">The sequence shown here is derived from an EMBL/GenBank/DDBJ whole genome shotgun (WGS) entry which is preliminary data.</text>
</comment>
<protein>
    <submittedName>
        <fullName evidence="1">Uncharacterized protein</fullName>
    </submittedName>
</protein>
<gene>
    <name evidence="1" type="ORF">DPEC_G00305150</name>
</gene>
<name>A0ACC2FDQ4_DALPE</name>
<proteinExistence type="predicted"/>
<sequence>MMKLRSVGPVGLYPTRAAHVLAWLWCSSEPEVAGGDGGLTGSRWRPVNKSGAAGETWSASNCCATEASMADAQSSDSPATAGPHPPSCFVPLLSSLCSNLPTHPSHGTTEGPSAMGSLKVTTCRKPPLPPARADV</sequence>
<keyword evidence="2" id="KW-1185">Reference proteome</keyword>
<evidence type="ECO:0000313" key="1">
    <source>
        <dbReference type="EMBL" id="KAJ7989496.1"/>
    </source>
</evidence>
<accession>A0ACC2FDQ4</accession>